<dbReference type="InterPro" id="IPR050278">
    <property type="entry name" value="Serine_Prot_S9B/DPPIV"/>
</dbReference>
<dbReference type="PROSITE" id="PS51257">
    <property type="entry name" value="PROKAR_LIPOPROTEIN"/>
    <property type="match status" value="1"/>
</dbReference>
<reference evidence="1" key="1">
    <citation type="submission" date="2018-05" db="EMBL/GenBank/DDBJ databases">
        <authorList>
            <person name="Lanie J.A."/>
            <person name="Ng W.-L."/>
            <person name="Kazmierczak K.M."/>
            <person name="Andrzejewski T.M."/>
            <person name="Davidsen T.M."/>
            <person name="Wayne K.J."/>
            <person name="Tettelin H."/>
            <person name="Glass J.I."/>
            <person name="Rusch D."/>
            <person name="Podicherti R."/>
            <person name="Tsui H.-C.T."/>
            <person name="Winkler M.E."/>
        </authorList>
    </citation>
    <scope>NUCLEOTIDE SEQUENCE</scope>
</reference>
<dbReference type="GO" id="GO:0006508">
    <property type="term" value="P:proteolysis"/>
    <property type="evidence" value="ECO:0007669"/>
    <property type="project" value="TreeGrafter"/>
</dbReference>
<organism evidence="1">
    <name type="scientific">marine metagenome</name>
    <dbReference type="NCBI Taxonomy" id="408172"/>
    <lineage>
        <taxon>unclassified sequences</taxon>
        <taxon>metagenomes</taxon>
        <taxon>ecological metagenomes</taxon>
    </lineage>
</organism>
<dbReference type="SUPFAM" id="SSF69322">
    <property type="entry name" value="Tricorn protease domain 2"/>
    <property type="match status" value="1"/>
</dbReference>
<feature type="non-terminal residue" evidence="1">
    <location>
        <position position="448"/>
    </location>
</feature>
<sequence length="448" mass="51311">MKPLIVYLFLFVFLFLSCNNTPDKYSIDDFLSSSQLDPMTKYIHSNGYVFSFDNSNIIASINQTGVYNAFSIDINTGKKSSLTKDDENAVYVKTYFPNDNRIIYQSDIGGNELDHVYVLDNDGNIRDLTPGNNLKASFSGWSEDDLYFYIETNERDPRYFDLYRYNVNDYSKEIIFNNNNGYNIDAISSNGLYVALTKTNSRYDTDVYIYEIQTGNYISINETEKDVNQVVQYFSSDSKKVYLLTDQESEFQYLVECNLKTGTIKTINKPDWDIVFAAISPSKNYQIIAVNEDAKRTLYVYDLNINELLSLPEIDNLIVWGAQFSRDDKQMIIYAETGRSPVDIYHLDLGNDNLNRITYNLNENINETDLVKGEIVRYNSFDNIEIPGVLYIPHIATEQNKVPALVWVHGGPGGQSMLGYRDDIQYIVNQGYAVYAINNRGSNGYGKT</sequence>
<evidence type="ECO:0000313" key="1">
    <source>
        <dbReference type="EMBL" id="SVA86250.1"/>
    </source>
</evidence>
<dbReference type="Gene3D" id="3.40.50.1820">
    <property type="entry name" value="alpha/beta hydrolase"/>
    <property type="match status" value="1"/>
</dbReference>
<dbReference type="AlphaFoldDB" id="A0A381ZAK6"/>
<dbReference type="PANTHER" id="PTHR11731">
    <property type="entry name" value="PROTEASE FAMILY S9B,C DIPEPTIDYL-PEPTIDASE IV-RELATED"/>
    <property type="match status" value="1"/>
</dbReference>
<evidence type="ECO:0008006" key="2">
    <source>
        <dbReference type="Google" id="ProtNLM"/>
    </source>
</evidence>
<dbReference type="InterPro" id="IPR011042">
    <property type="entry name" value="6-blade_b-propeller_TolB-like"/>
</dbReference>
<dbReference type="GO" id="GO:0008239">
    <property type="term" value="F:dipeptidyl-peptidase activity"/>
    <property type="evidence" value="ECO:0007669"/>
    <property type="project" value="TreeGrafter"/>
</dbReference>
<proteinExistence type="predicted"/>
<dbReference type="InterPro" id="IPR029058">
    <property type="entry name" value="AB_hydrolase_fold"/>
</dbReference>
<gene>
    <name evidence="1" type="ORF">METZ01_LOCUS139104</name>
</gene>
<dbReference type="SUPFAM" id="SSF53474">
    <property type="entry name" value="alpha/beta-Hydrolases"/>
    <property type="match status" value="1"/>
</dbReference>
<dbReference type="EMBL" id="UINC01020570">
    <property type="protein sequence ID" value="SVA86250.1"/>
    <property type="molecule type" value="Genomic_DNA"/>
</dbReference>
<accession>A0A381ZAK6</accession>
<dbReference type="PANTHER" id="PTHR11731:SF193">
    <property type="entry name" value="DIPEPTIDYL PEPTIDASE 9"/>
    <property type="match status" value="1"/>
</dbReference>
<dbReference type="Gene3D" id="2.130.10.120">
    <property type="entry name" value="Prolyl oligopeptidase, N-terminal domain"/>
    <property type="match status" value="1"/>
</dbReference>
<protein>
    <recommendedName>
        <fullName evidence="2">Peptidase S9 prolyl oligopeptidase catalytic domain-containing protein</fullName>
    </recommendedName>
</protein>
<dbReference type="Gene3D" id="2.120.10.30">
    <property type="entry name" value="TolB, C-terminal domain"/>
    <property type="match status" value="1"/>
</dbReference>
<name>A0A381ZAK6_9ZZZZ</name>